<feature type="domain" description="KHDC4/BBP-like KH-domain type I" evidence="2">
    <location>
        <begin position="624"/>
        <end position="697"/>
    </location>
</feature>
<organism evidence="3">
    <name type="scientific">Cryptosporidium canis</name>
    <dbReference type="NCBI Taxonomy" id="195482"/>
    <lineage>
        <taxon>Eukaryota</taxon>
        <taxon>Sar</taxon>
        <taxon>Alveolata</taxon>
        <taxon>Apicomplexa</taxon>
        <taxon>Conoidasida</taxon>
        <taxon>Coccidia</taxon>
        <taxon>Eucoccidiorida</taxon>
        <taxon>Eimeriorina</taxon>
        <taxon>Cryptosporidiidae</taxon>
        <taxon>Cryptosporidium</taxon>
    </lineage>
</organism>
<dbReference type="GO" id="GO:0005634">
    <property type="term" value="C:nucleus"/>
    <property type="evidence" value="ECO:0007669"/>
    <property type="project" value="InterPro"/>
</dbReference>
<dbReference type="InterPro" id="IPR047889">
    <property type="entry name" value="KHDC4_KH-I_second"/>
</dbReference>
<accession>A0A9D5HUM9</accession>
<comment type="caution">
    <text evidence="3">The sequence shown here is derived from an EMBL/GenBank/DDBJ whole genome shotgun (WGS) entry which is preliminary data.</text>
</comment>
<dbReference type="AlphaFoldDB" id="A0A9D5HUM9"/>
<evidence type="ECO:0000259" key="2">
    <source>
        <dbReference type="Pfam" id="PF22675"/>
    </source>
</evidence>
<feature type="compositionally biased region" description="Low complexity" evidence="1">
    <location>
        <begin position="586"/>
        <end position="604"/>
    </location>
</feature>
<feature type="compositionally biased region" description="Polar residues" evidence="1">
    <location>
        <begin position="730"/>
        <end position="743"/>
    </location>
</feature>
<dbReference type="PANTHER" id="PTHR15744">
    <property type="entry name" value="BLOM7"/>
    <property type="match status" value="1"/>
</dbReference>
<proteinExistence type="predicted"/>
<dbReference type="InterPro" id="IPR035979">
    <property type="entry name" value="RBD_domain_sf"/>
</dbReference>
<dbReference type="SUPFAM" id="SSF54928">
    <property type="entry name" value="RNA-binding domain, RBD"/>
    <property type="match status" value="1"/>
</dbReference>
<dbReference type="InterPro" id="IPR055256">
    <property type="entry name" value="KH_1_KHDC4/BBP-like"/>
</dbReference>
<evidence type="ECO:0000313" key="3">
    <source>
        <dbReference type="EMBL" id="KAJ1604838.1"/>
    </source>
</evidence>
<feature type="region of interest" description="Disordered" evidence="1">
    <location>
        <begin position="571"/>
        <end position="604"/>
    </location>
</feature>
<dbReference type="OrthoDB" id="5989967at2759"/>
<protein>
    <submittedName>
        <fullName evidence="3">RRM domain-containing and KH domain-containing protein</fullName>
    </submittedName>
</protein>
<reference evidence="3" key="1">
    <citation type="submission" date="2022-10" db="EMBL/GenBank/DDBJ databases">
        <title>Adaptive evolution leads to modifications in subtelomeric GC content in a zoonotic Cryptosporidium species.</title>
        <authorList>
            <person name="Li J."/>
            <person name="Feng Y."/>
            <person name="Xiao L."/>
        </authorList>
    </citation>
    <scope>NUCLEOTIDE SEQUENCE</scope>
    <source>
        <strain evidence="3">33844</strain>
    </source>
</reference>
<dbReference type="PANTHER" id="PTHR15744:SF0">
    <property type="entry name" value="KH HOMOLOGY DOMAIN-CONTAINING PROTEIN 4"/>
    <property type="match status" value="1"/>
</dbReference>
<name>A0A9D5HUM9_9CRYT</name>
<gene>
    <name evidence="3" type="ORF">OJ253_3445</name>
</gene>
<dbReference type="CDD" id="cd00590">
    <property type="entry name" value="RRM_SF"/>
    <property type="match status" value="1"/>
</dbReference>
<dbReference type="Pfam" id="PF22675">
    <property type="entry name" value="KH-I_KHDC4-BBP"/>
    <property type="match status" value="1"/>
</dbReference>
<dbReference type="InterPro" id="IPR031121">
    <property type="entry name" value="RIK/BLOM7"/>
</dbReference>
<dbReference type="InterPro" id="IPR036612">
    <property type="entry name" value="KH_dom_type_1_sf"/>
</dbReference>
<dbReference type="InterPro" id="IPR012677">
    <property type="entry name" value="Nucleotide-bd_a/b_plait_sf"/>
</dbReference>
<dbReference type="CDD" id="cd22386">
    <property type="entry name" value="KH-I_KHDC4_rpt2"/>
    <property type="match status" value="1"/>
</dbReference>
<evidence type="ECO:0000256" key="1">
    <source>
        <dbReference type="SAM" id="MobiDB-lite"/>
    </source>
</evidence>
<sequence>MLKKQQSTSFGSLQEAFKPLEYDSLSKSDVFEQGWQSKGEHKLGVGESMGVDHSRLYSSQLIGGDLESISLNGFDIKFEKEMAILKDSLVPGERGYHEVPKFLMSYSDSYQSQAPQYEGGDEFQSSKFSNTLLTTQSSSCWSSNPFEQSYLEANTDRMCLLRDESIFLDEDDGILDVLSHALSRSCLEDEAAEQISVGSESCKYSFPAAISPSPASVSCQQQILSDSGVGGASGPPGSGLSVIPYVLGLRVFRLANSSKRQISNLQLNTYDVMSLCSQFGNIIEISISSEGNYVTYEHRESLERALNSLQNLQISSEGDFIHAYIHQTSNTMIGGLDRTMCIAHNKWSHDFSPPSLPSIKEICSPTGLVDGIGAFASTNTVVSGSCRSNAAASVSGASTTTNTSSNSPWNCFDNSVTAYERNLWTAWLQDSKSSPNASVLPSMESCDNAGILIHEEGEVPNRHVEQECCTTQQGASGELQIAAKGKNSRGFSSSAIHNHATLPGQKVANMTYSSIVGANLNKGHLKEMIHHASPGGTEHSMNATHNSLAGKPCMQDSNAFKLKIIGKLDQAHPSQVDSSKGARGDASSAIPSQSPAPSAAPACQSSPNILKKYTARYEIQIPPDNQFQIARRIIGTRGINMKRIFKLTQSKLRLRGKGSGYLEGYNKQEADEPLHLCISSTNSEQYINARKLVERLLLKIYQEYDDFLLSNNNNHKTLNLQLKFKETMRTKQLSSATPPQMESSAHPEPEVDELSL</sequence>
<dbReference type="Proteomes" id="UP001067231">
    <property type="component" value="Unassembled WGS sequence"/>
</dbReference>
<dbReference type="Gene3D" id="3.30.1370.10">
    <property type="entry name" value="K Homology domain, type 1"/>
    <property type="match status" value="1"/>
</dbReference>
<dbReference type="GO" id="GO:0003723">
    <property type="term" value="F:RNA binding"/>
    <property type="evidence" value="ECO:0007669"/>
    <property type="project" value="InterPro"/>
</dbReference>
<dbReference type="Gene3D" id="3.30.70.330">
    <property type="match status" value="1"/>
</dbReference>
<dbReference type="FunFam" id="3.30.1370.10:FF:000037">
    <property type="entry name" value="KH domain protein"/>
    <property type="match status" value="1"/>
</dbReference>
<dbReference type="EMBL" id="JAPCXC010000118">
    <property type="protein sequence ID" value="KAJ1604838.1"/>
    <property type="molecule type" value="Genomic_DNA"/>
</dbReference>
<dbReference type="SUPFAM" id="SSF54791">
    <property type="entry name" value="Eukaryotic type KH-domain (KH-domain type I)"/>
    <property type="match status" value="1"/>
</dbReference>
<feature type="region of interest" description="Disordered" evidence="1">
    <location>
        <begin position="730"/>
        <end position="756"/>
    </location>
</feature>